<gene>
    <name evidence="4" type="ORF">MALL_0667</name>
</gene>
<keyword evidence="5" id="KW-1185">Reference proteome</keyword>
<comment type="caution">
    <text evidence="4">The sequence shown here is derived from an EMBL/GenBank/DDBJ whole genome shotgun (WGS) entry which is preliminary data.</text>
</comment>
<dbReference type="Proteomes" id="UP000004757">
    <property type="component" value="Unassembled WGS sequence"/>
</dbReference>
<dbReference type="STRING" id="747682.MALL_0667"/>
<feature type="region of interest" description="Disordered" evidence="1">
    <location>
        <begin position="34"/>
        <end position="60"/>
    </location>
</feature>
<organism evidence="4 5">
    <name type="scientific">Mycoplasmopsis alligatoris A21JP2</name>
    <dbReference type="NCBI Taxonomy" id="747682"/>
    <lineage>
        <taxon>Bacteria</taxon>
        <taxon>Bacillati</taxon>
        <taxon>Mycoplasmatota</taxon>
        <taxon>Mycoplasmoidales</taxon>
        <taxon>Metamycoplasmataceae</taxon>
        <taxon>Mycoplasmopsis</taxon>
    </lineage>
</organism>
<keyword evidence="2" id="KW-0732">Signal</keyword>
<feature type="chain" id="PRO_5003067826" evidence="2">
    <location>
        <begin position="25"/>
        <end position="779"/>
    </location>
</feature>
<dbReference type="NCBIfam" id="NF045842">
    <property type="entry name" value="MIP_near_MIB"/>
    <property type="match status" value="1"/>
</dbReference>
<dbReference type="EMBL" id="ADNC01000007">
    <property type="protein sequence ID" value="EFF41688.1"/>
    <property type="molecule type" value="Genomic_DNA"/>
</dbReference>
<feature type="signal peptide" evidence="2">
    <location>
        <begin position="1"/>
        <end position="24"/>
    </location>
</feature>
<name>D4XVB7_9BACT</name>
<dbReference type="Pfam" id="PF01732">
    <property type="entry name" value="Mycop_pep_DUF31"/>
    <property type="match status" value="1"/>
</dbReference>
<evidence type="ECO:0000256" key="1">
    <source>
        <dbReference type="SAM" id="MobiDB-lite"/>
    </source>
</evidence>
<dbReference type="NCBIfam" id="NF045841">
    <property type="entry name" value="Ig_SerProt_MIP"/>
    <property type="match status" value="1"/>
</dbReference>
<evidence type="ECO:0000313" key="5">
    <source>
        <dbReference type="Proteomes" id="UP000004757"/>
    </source>
</evidence>
<evidence type="ECO:0000313" key="4">
    <source>
        <dbReference type="EMBL" id="EFF41688.1"/>
    </source>
</evidence>
<dbReference type="PRINTS" id="PR00840">
    <property type="entry name" value="Y06768FAMILY"/>
</dbReference>
<dbReference type="AlphaFoldDB" id="D4XVB7"/>
<proteinExistence type="predicted"/>
<feature type="compositionally biased region" description="Polar residues" evidence="1">
    <location>
        <begin position="48"/>
        <end position="60"/>
    </location>
</feature>
<dbReference type="InterPro" id="IPR022381">
    <property type="entry name" value="Uncharacterised_MG067"/>
</dbReference>
<protein>
    <submittedName>
        <fullName evidence="4">Lipofamily protein</fullName>
    </submittedName>
</protein>
<evidence type="ECO:0000256" key="2">
    <source>
        <dbReference type="SAM" id="SignalP"/>
    </source>
</evidence>
<sequence>MNKSKKKILAIFSALTLSALPIFAIACTSEKLDTNSSITEKGEESKETNSSTEGKSGNTSELEKLDLKIKYNSFQPIASLDPSEPLTTDFKIDAPEDIASKVKVEDIRLLKPDYKEGTLEVHYKLVDAKNPKNFINKVEKITGFIKNPFGVPKGADISGNHKLDPKSLTSYAKKTRLERFDFDNENYMPFITPREGGTGSSVYTKNDLTEDKIKELDKKARENNQDSFKNAKLKGFSIPFVDEKGETKGLNVNIGTEVGKGPSLIDSHSDEKYSLGLARTLPNDLYKQAGLQTFSLYIVNHDKGNEFTSNYGTTWILDYQKRTDGKYPTKWYFATNVHVAEAMNIQNEKIYNTKSKDKSSTSFQFLRLKNDVGTRTTFRTSAYGEQYENWSFGNEKDAFKTIYMGLNFLKSSPKDYLEPNSPYKDTEEFIDFAVFEVDFEKLPISPTVWSAGKPVEKKYTSHEDLARDMTNNYADDKNKDKQIKFLSNSYLKDYNKIGVPFANNDVDPVYKKDPNKTYDSLIAIGYPLTQSGNFADHFLRPYIDEADLNAGTHSVSLWVNGRRKWYDKMGKSETALASSVNENEASKGNYLSSEIGYRSIINKPGLLDSMISNPFVNKGPHTYPASTENKGKLPDNYNNSPNAPEGFRNRYLGYGLNYMIRHFAPGGGASGTSVRNQNNELVGILHVSHSSALTSLAAAFRSEGLDYNKYYGPYNMEQYDLIYGGGENQRFSYREALREMYKENKELKTALFPDGLDDSKIPAEFKFKDKVKASDNPEK</sequence>
<dbReference type="PROSITE" id="PS51257">
    <property type="entry name" value="PROKAR_LIPOPROTEIN"/>
    <property type="match status" value="1"/>
</dbReference>
<accession>D4XVB7</accession>
<reference evidence="4 5" key="1">
    <citation type="submission" date="2010-03" db="EMBL/GenBank/DDBJ databases">
        <authorList>
            <person name="Glass J.I."/>
            <person name="Benders G.A."/>
            <person name="Durkin A.S."/>
            <person name="Farmerie W.G."/>
            <person name="Hlavinka K."/>
            <person name="Hostetler J."/>
            <person name="Jackson J."/>
            <person name="May M.A."/>
            <person name="Miller R.H."/>
            <person name="Paralanov V."/>
            <person name="Radune D."/>
            <person name="Szczypinski B."/>
            <person name="Brown D.R."/>
        </authorList>
    </citation>
    <scope>NUCLEOTIDE SEQUENCE [LARGE SCALE GENOMIC DNA]</scope>
    <source>
        <strain evidence="4 5">A21JP2</strain>
    </source>
</reference>
<dbReference type="RefSeq" id="WP_005683397.1">
    <property type="nucleotide sequence ID" value="NZ_ADNC01000007.1"/>
</dbReference>
<dbReference type="InterPro" id="IPR022382">
    <property type="entry name" value="Mycoplasma_peptidase_DUF31"/>
</dbReference>
<dbReference type="eggNOG" id="ENOG5033SXH">
    <property type="taxonomic scope" value="Bacteria"/>
</dbReference>
<dbReference type="OrthoDB" id="393864at2"/>
<feature type="domain" description="DUF31" evidence="3">
    <location>
        <begin position="283"/>
        <end position="686"/>
    </location>
</feature>
<evidence type="ECO:0000259" key="3">
    <source>
        <dbReference type="Pfam" id="PF01732"/>
    </source>
</evidence>